<feature type="compositionally biased region" description="Low complexity" evidence="1">
    <location>
        <begin position="56"/>
        <end position="120"/>
    </location>
</feature>
<feature type="compositionally biased region" description="Gly residues" evidence="1">
    <location>
        <begin position="233"/>
        <end position="243"/>
    </location>
</feature>
<accession>A0A2S5B1J8</accession>
<feature type="compositionally biased region" description="Acidic residues" evidence="1">
    <location>
        <begin position="300"/>
        <end position="310"/>
    </location>
</feature>
<name>A0A2S5B1J8_9BASI</name>
<feature type="region of interest" description="Disordered" evidence="1">
    <location>
        <begin position="1"/>
        <end position="129"/>
    </location>
</feature>
<sequence length="347" mass="34631">PQPPHGAQTQTQLTAAQSASGSKFRFLGKRSNSTSQPQPPPPALILGRGARSPTVASTPAITPGAATPKTAAATTTGPTFAIQQQQPQAPPGFLQPQQQRSNSVASVSTTATSVSSSVTLSGGGGRPDEALTRQLNEAIAVLKSTHAELIAAVQSLPLVTPVATTPSSAAPAPPSNSAATAPDPVGDLERPPTPGSPTGILNRSFPYSKTHTRQQPSRASSSRASFVSTVYGPGSGGAGGGGDEWFDAVAVPGEFVLDEEEGIGGGPAGLVDRTTGHDGGNGGCDTVARDGAVVAGTRDLDDDGRDDDDSGSLSSSSSSGAGSRDFEDAAPIVAEDDDEDSGDEGGD</sequence>
<feature type="compositionally biased region" description="Acidic residues" evidence="1">
    <location>
        <begin position="334"/>
        <end position="347"/>
    </location>
</feature>
<evidence type="ECO:0000256" key="1">
    <source>
        <dbReference type="SAM" id="MobiDB-lite"/>
    </source>
</evidence>
<comment type="caution">
    <text evidence="2">The sequence shown here is derived from an EMBL/GenBank/DDBJ whole genome shotgun (WGS) entry which is preliminary data.</text>
</comment>
<feature type="compositionally biased region" description="Low complexity" evidence="1">
    <location>
        <begin position="164"/>
        <end position="184"/>
    </location>
</feature>
<feature type="region of interest" description="Disordered" evidence="1">
    <location>
        <begin position="259"/>
        <end position="347"/>
    </location>
</feature>
<dbReference type="STRING" id="741276.A0A2S5B1J8"/>
<feature type="compositionally biased region" description="Polar residues" evidence="1">
    <location>
        <begin position="199"/>
        <end position="216"/>
    </location>
</feature>
<feature type="compositionally biased region" description="Low complexity" evidence="1">
    <location>
        <begin position="1"/>
        <end position="22"/>
    </location>
</feature>
<evidence type="ECO:0000313" key="2">
    <source>
        <dbReference type="EMBL" id="POY70664.1"/>
    </source>
</evidence>
<dbReference type="Proteomes" id="UP000237144">
    <property type="component" value="Unassembled WGS sequence"/>
</dbReference>
<keyword evidence="3" id="KW-1185">Reference proteome</keyword>
<feature type="region of interest" description="Disordered" evidence="1">
    <location>
        <begin position="164"/>
        <end position="246"/>
    </location>
</feature>
<organism evidence="2 3">
    <name type="scientific">Rhodotorula taiwanensis</name>
    <dbReference type="NCBI Taxonomy" id="741276"/>
    <lineage>
        <taxon>Eukaryota</taxon>
        <taxon>Fungi</taxon>
        <taxon>Dikarya</taxon>
        <taxon>Basidiomycota</taxon>
        <taxon>Pucciniomycotina</taxon>
        <taxon>Microbotryomycetes</taxon>
        <taxon>Sporidiobolales</taxon>
        <taxon>Sporidiobolaceae</taxon>
        <taxon>Rhodotorula</taxon>
    </lineage>
</organism>
<dbReference type="EMBL" id="PJQD01000108">
    <property type="protein sequence ID" value="POY70664.1"/>
    <property type="molecule type" value="Genomic_DNA"/>
</dbReference>
<feature type="non-terminal residue" evidence="2">
    <location>
        <position position="1"/>
    </location>
</feature>
<dbReference type="AlphaFoldDB" id="A0A2S5B1J8"/>
<feature type="non-terminal residue" evidence="2">
    <location>
        <position position="347"/>
    </location>
</feature>
<protein>
    <submittedName>
        <fullName evidence="2">Uncharacterized protein</fullName>
    </submittedName>
</protein>
<feature type="compositionally biased region" description="Low complexity" evidence="1">
    <location>
        <begin position="311"/>
        <end position="323"/>
    </location>
</feature>
<proteinExistence type="predicted"/>
<reference evidence="2 3" key="1">
    <citation type="journal article" date="2018" name="Front. Microbiol.">
        <title>Prospects for Fungal Bioremediation of Acidic Radioactive Waste Sites: Characterization and Genome Sequence of Rhodotorula taiwanensis MD1149.</title>
        <authorList>
            <person name="Tkavc R."/>
            <person name="Matrosova V.Y."/>
            <person name="Grichenko O.E."/>
            <person name="Gostincar C."/>
            <person name="Volpe R.P."/>
            <person name="Klimenkova P."/>
            <person name="Gaidamakova E.K."/>
            <person name="Zhou C.E."/>
            <person name="Stewart B.J."/>
            <person name="Lyman M.G."/>
            <person name="Malfatti S.A."/>
            <person name="Rubinfeld B."/>
            <person name="Courtot M."/>
            <person name="Singh J."/>
            <person name="Dalgard C.L."/>
            <person name="Hamilton T."/>
            <person name="Frey K.G."/>
            <person name="Gunde-Cimerman N."/>
            <person name="Dugan L."/>
            <person name="Daly M.J."/>
        </authorList>
    </citation>
    <scope>NUCLEOTIDE SEQUENCE [LARGE SCALE GENOMIC DNA]</scope>
    <source>
        <strain evidence="2 3">MD1149</strain>
    </source>
</reference>
<evidence type="ECO:0000313" key="3">
    <source>
        <dbReference type="Proteomes" id="UP000237144"/>
    </source>
</evidence>
<gene>
    <name evidence="2" type="ORF">BMF94_6328</name>
</gene>